<dbReference type="Pfam" id="PF03180">
    <property type="entry name" value="Lipoprotein_9"/>
    <property type="match status" value="1"/>
</dbReference>
<dbReference type="RefSeq" id="WP_016184691.1">
    <property type="nucleotide sequence ID" value="NZ_ASWO01000001.1"/>
</dbReference>
<dbReference type="SUPFAM" id="SSF53850">
    <property type="entry name" value="Periplasmic binding protein-like II"/>
    <property type="match status" value="1"/>
</dbReference>
<name>S0PEM2_9ENTE</name>
<keyword evidence="5" id="KW-0564">Palmitate</keyword>
<dbReference type="eggNOG" id="COG1464">
    <property type="taxonomic scope" value="Bacteria"/>
</dbReference>
<evidence type="ECO:0000313" key="9">
    <source>
        <dbReference type="Proteomes" id="UP000015961"/>
    </source>
</evidence>
<comment type="caution">
    <text evidence="8">The sequence shown here is derived from an EMBL/GenBank/DDBJ whole genome shotgun (WGS) entry which is preliminary data.</text>
</comment>
<organism evidence="8 9">
    <name type="scientific">Enterococcus sulfureus ATCC 49903</name>
    <dbReference type="NCBI Taxonomy" id="1140003"/>
    <lineage>
        <taxon>Bacteria</taxon>
        <taxon>Bacillati</taxon>
        <taxon>Bacillota</taxon>
        <taxon>Bacilli</taxon>
        <taxon>Lactobacillales</taxon>
        <taxon>Enterococcaceae</taxon>
        <taxon>Enterococcus</taxon>
    </lineage>
</organism>
<evidence type="ECO:0000256" key="3">
    <source>
        <dbReference type="ARBA" id="ARBA00022729"/>
    </source>
</evidence>
<keyword evidence="9" id="KW-1185">Reference proteome</keyword>
<feature type="chain" id="PRO_5038345150" description="YaeC family lipoprotein" evidence="7">
    <location>
        <begin position="22"/>
        <end position="271"/>
    </location>
</feature>
<evidence type="ECO:0000256" key="1">
    <source>
        <dbReference type="ARBA" id="ARBA00004635"/>
    </source>
</evidence>
<evidence type="ECO:0000256" key="5">
    <source>
        <dbReference type="ARBA" id="ARBA00023139"/>
    </source>
</evidence>
<keyword evidence="3 7" id="KW-0732">Signal</keyword>
<dbReference type="PROSITE" id="PS51257">
    <property type="entry name" value="PROKAR_LIPOPROTEIN"/>
    <property type="match status" value="1"/>
</dbReference>
<dbReference type="EMBL" id="ASWO01000001">
    <property type="protein sequence ID" value="EOT87143.1"/>
    <property type="molecule type" value="Genomic_DNA"/>
</dbReference>
<evidence type="ECO:0000313" key="8">
    <source>
        <dbReference type="EMBL" id="EOT87143.1"/>
    </source>
</evidence>
<dbReference type="STRING" id="1140003.OMY_00200"/>
<proteinExistence type="inferred from homology"/>
<evidence type="ECO:0008006" key="10">
    <source>
        <dbReference type="Google" id="ProtNLM"/>
    </source>
</evidence>
<comment type="similarity">
    <text evidence="2">Belongs to the NlpA lipoprotein family.</text>
</comment>
<evidence type="ECO:0000256" key="7">
    <source>
        <dbReference type="SAM" id="SignalP"/>
    </source>
</evidence>
<sequence length="271" mass="29563">MKKWVLGALALAAVVGLGACGNDQKESKSEDKVIKVAAQAPPMTDIVKVAAKEAKKDGWDIQLVQVNDNVAYNDMVMGEEADASLAQHKPFMEKYNQEKNATLVALQPIYDAKVGFYSKDYDSIDALPENSKIALPSDVSNEGRALAILNDYGVITLKEGVGANGTVKDIVANPKNFEFMSVDLLNLAEAYSEPDVAMVYNYPTYIAKIGLKPSDALFLEKTPDSRFSIQLVAREDNQDSEKIKALKKAVTSDAVKKFLEEQHSDTLLVAV</sequence>
<evidence type="ECO:0000256" key="2">
    <source>
        <dbReference type="ARBA" id="ARBA00008973"/>
    </source>
</evidence>
<dbReference type="Proteomes" id="UP000015961">
    <property type="component" value="Unassembled WGS sequence"/>
</dbReference>
<evidence type="ECO:0000256" key="4">
    <source>
        <dbReference type="ARBA" id="ARBA00023136"/>
    </source>
</evidence>
<comment type="subcellular location">
    <subcellularLocation>
        <location evidence="1">Membrane</location>
        <topology evidence="1">Lipid-anchor</topology>
    </subcellularLocation>
</comment>
<dbReference type="PANTHER" id="PTHR30429:SF0">
    <property type="entry name" value="METHIONINE-BINDING LIPOPROTEIN METQ"/>
    <property type="match status" value="1"/>
</dbReference>
<gene>
    <name evidence="8" type="ORF">I573_00199</name>
</gene>
<dbReference type="InterPro" id="IPR004872">
    <property type="entry name" value="Lipoprotein_NlpA"/>
</dbReference>
<keyword evidence="4" id="KW-0472">Membrane</keyword>
<keyword evidence="6" id="KW-0449">Lipoprotein</keyword>
<evidence type="ECO:0000256" key="6">
    <source>
        <dbReference type="ARBA" id="ARBA00023288"/>
    </source>
</evidence>
<dbReference type="PATRIC" id="fig|1140003.3.peg.197"/>
<feature type="signal peptide" evidence="7">
    <location>
        <begin position="1"/>
        <end position="21"/>
    </location>
</feature>
<dbReference type="OrthoDB" id="9812878at2"/>
<dbReference type="Gene3D" id="3.40.190.10">
    <property type="entry name" value="Periplasmic binding protein-like II"/>
    <property type="match status" value="2"/>
</dbReference>
<reference evidence="8 9" key="1">
    <citation type="submission" date="2013-03" db="EMBL/GenBank/DDBJ databases">
        <title>The Genome Sequence of Enterococcus sulfureus ATCC_49903 (PacBio/Illumina hybrid assembly).</title>
        <authorList>
            <consortium name="The Broad Institute Genomics Platform"/>
            <consortium name="The Broad Institute Genome Sequencing Center for Infectious Disease"/>
            <person name="Earl A."/>
            <person name="Russ C."/>
            <person name="Gilmore M."/>
            <person name="Surin D."/>
            <person name="Walker B."/>
            <person name="Young S."/>
            <person name="Zeng Q."/>
            <person name="Gargeya S."/>
            <person name="Fitzgerald M."/>
            <person name="Haas B."/>
            <person name="Abouelleil A."/>
            <person name="Allen A.W."/>
            <person name="Alvarado L."/>
            <person name="Arachchi H.M."/>
            <person name="Berlin A.M."/>
            <person name="Chapman S.B."/>
            <person name="Gainer-Dewar J."/>
            <person name="Goldberg J."/>
            <person name="Griggs A."/>
            <person name="Gujja S."/>
            <person name="Hansen M."/>
            <person name="Howarth C."/>
            <person name="Imamovic A."/>
            <person name="Ireland A."/>
            <person name="Larimer J."/>
            <person name="McCowan C."/>
            <person name="Murphy C."/>
            <person name="Pearson M."/>
            <person name="Poon T.W."/>
            <person name="Priest M."/>
            <person name="Roberts A."/>
            <person name="Saif S."/>
            <person name="Shea T."/>
            <person name="Sisk P."/>
            <person name="Sykes S."/>
            <person name="Wortman J."/>
            <person name="Nusbaum C."/>
            <person name="Birren B."/>
        </authorList>
    </citation>
    <scope>NUCLEOTIDE SEQUENCE [LARGE SCALE GENOMIC DNA]</scope>
    <source>
        <strain evidence="8 9">ATCC 49903</strain>
    </source>
</reference>
<protein>
    <recommendedName>
        <fullName evidence="10">YaeC family lipoprotein</fullName>
    </recommendedName>
</protein>
<accession>S0PEM2</accession>
<dbReference type="AlphaFoldDB" id="S0PEM2"/>
<dbReference type="GO" id="GO:0016020">
    <property type="term" value="C:membrane"/>
    <property type="evidence" value="ECO:0007669"/>
    <property type="project" value="UniProtKB-SubCell"/>
</dbReference>
<dbReference type="PANTHER" id="PTHR30429">
    <property type="entry name" value="D-METHIONINE-BINDING LIPOPROTEIN METQ"/>
    <property type="match status" value="1"/>
</dbReference>